<proteinExistence type="predicted"/>
<dbReference type="Proteomes" id="UP000825935">
    <property type="component" value="Chromosome 23"/>
</dbReference>
<evidence type="ECO:0000313" key="3">
    <source>
        <dbReference type="Proteomes" id="UP000825935"/>
    </source>
</evidence>
<keyword evidence="3" id="KW-1185">Reference proteome</keyword>
<reference evidence="2 3" key="1">
    <citation type="submission" date="2021-08" db="EMBL/GenBank/DDBJ databases">
        <title>WGS assembly of Ceratopteris richardii.</title>
        <authorList>
            <person name="Marchant D.B."/>
            <person name="Chen G."/>
            <person name="Jenkins J."/>
            <person name="Shu S."/>
            <person name="Leebens-Mack J."/>
            <person name="Grimwood J."/>
            <person name="Schmutz J."/>
            <person name="Soltis P."/>
            <person name="Soltis D."/>
            <person name="Chen Z.-H."/>
        </authorList>
    </citation>
    <scope>NUCLEOTIDE SEQUENCE [LARGE SCALE GENOMIC DNA]</scope>
    <source>
        <strain evidence="2">Whitten #5841</strain>
        <tissue evidence="2">Leaf</tissue>
    </source>
</reference>
<sequence>MSSSTSSNTVIVIYAIAFLLSLDQSAPAKFLGLVSKRASSESLRNKIPCISSFHRSKLVPSNLLISKRDLVTLLVEAFVAIFQQ</sequence>
<evidence type="ECO:0000256" key="1">
    <source>
        <dbReference type="SAM" id="SignalP"/>
    </source>
</evidence>
<keyword evidence="1" id="KW-0732">Signal</keyword>
<dbReference type="AlphaFoldDB" id="A0A8T2S282"/>
<evidence type="ECO:0000313" key="2">
    <source>
        <dbReference type="EMBL" id="KAH7301925.1"/>
    </source>
</evidence>
<feature type="signal peptide" evidence="1">
    <location>
        <begin position="1"/>
        <end position="28"/>
    </location>
</feature>
<dbReference type="EMBL" id="CM035428">
    <property type="protein sequence ID" value="KAH7301925.1"/>
    <property type="molecule type" value="Genomic_DNA"/>
</dbReference>
<gene>
    <name evidence="2" type="ORF">KP509_23G048500</name>
</gene>
<organism evidence="2 3">
    <name type="scientific">Ceratopteris richardii</name>
    <name type="common">Triangle waterfern</name>
    <dbReference type="NCBI Taxonomy" id="49495"/>
    <lineage>
        <taxon>Eukaryota</taxon>
        <taxon>Viridiplantae</taxon>
        <taxon>Streptophyta</taxon>
        <taxon>Embryophyta</taxon>
        <taxon>Tracheophyta</taxon>
        <taxon>Polypodiopsida</taxon>
        <taxon>Polypodiidae</taxon>
        <taxon>Polypodiales</taxon>
        <taxon>Pteridineae</taxon>
        <taxon>Pteridaceae</taxon>
        <taxon>Parkerioideae</taxon>
        <taxon>Ceratopteris</taxon>
    </lineage>
</organism>
<evidence type="ECO:0008006" key="4">
    <source>
        <dbReference type="Google" id="ProtNLM"/>
    </source>
</evidence>
<accession>A0A8T2S282</accession>
<name>A0A8T2S282_CERRI</name>
<protein>
    <recommendedName>
        <fullName evidence="4">Secreted protein</fullName>
    </recommendedName>
</protein>
<feature type="chain" id="PRO_5035912392" description="Secreted protein" evidence="1">
    <location>
        <begin position="29"/>
        <end position="84"/>
    </location>
</feature>
<comment type="caution">
    <text evidence="2">The sequence shown here is derived from an EMBL/GenBank/DDBJ whole genome shotgun (WGS) entry which is preliminary data.</text>
</comment>